<dbReference type="PROSITE" id="PS52016">
    <property type="entry name" value="TONB_DEPENDENT_REC_3"/>
    <property type="match status" value="1"/>
</dbReference>
<dbReference type="NCBIfam" id="TIGR04057">
    <property type="entry name" value="SusC_RagA_signa"/>
    <property type="match status" value="1"/>
</dbReference>
<dbReference type="Gene3D" id="2.170.130.10">
    <property type="entry name" value="TonB-dependent receptor, plug domain"/>
    <property type="match status" value="1"/>
</dbReference>
<dbReference type="InterPro" id="IPR037066">
    <property type="entry name" value="Plug_dom_sf"/>
</dbReference>
<feature type="domain" description="TonB-dependent receptor plug" evidence="9">
    <location>
        <begin position="123"/>
        <end position="247"/>
    </location>
</feature>
<dbReference type="InterPro" id="IPR012910">
    <property type="entry name" value="Plug_dom"/>
</dbReference>
<feature type="chain" id="PRO_5044293535" evidence="8">
    <location>
        <begin position="30"/>
        <end position="1111"/>
    </location>
</feature>
<dbReference type="Pfam" id="PF13715">
    <property type="entry name" value="CarbopepD_reg_2"/>
    <property type="match status" value="1"/>
</dbReference>
<name>A0AB33IVR0_9BACT</name>
<keyword evidence="8" id="KW-0732">Signal</keyword>
<accession>A0AB33IVR0</accession>
<dbReference type="AlphaFoldDB" id="A0AB33IVR0"/>
<evidence type="ECO:0000256" key="7">
    <source>
        <dbReference type="PROSITE-ProRule" id="PRU01360"/>
    </source>
</evidence>
<gene>
    <name evidence="10" type="ORF">GTC17253_16470</name>
</gene>
<organism evidence="10">
    <name type="scientific">Prevotella sp. GTC17253</name>
    <dbReference type="NCBI Taxonomy" id="3236793"/>
    <lineage>
        <taxon>Bacteria</taxon>
        <taxon>Pseudomonadati</taxon>
        <taxon>Bacteroidota</taxon>
        <taxon>Bacteroidia</taxon>
        <taxon>Bacteroidales</taxon>
        <taxon>Prevotellaceae</taxon>
        <taxon>Prevotella</taxon>
    </lineage>
</organism>
<evidence type="ECO:0000256" key="4">
    <source>
        <dbReference type="ARBA" id="ARBA00022692"/>
    </source>
</evidence>
<dbReference type="NCBIfam" id="TIGR04056">
    <property type="entry name" value="OMP_RagA_SusC"/>
    <property type="match status" value="1"/>
</dbReference>
<dbReference type="EMBL" id="AP035785">
    <property type="protein sequence ID" value="BFO71681.1"/>
    <property type="molecule type" value="Genomic_DNA"/>
</dbReference>
<comment type="subcellular location">
    <subcellularLocation>
        <location evidence="1 7">Cell outer membrane</location>
        <topology evidence="1 7">Multi-pass membrane protein</topology>
    </subcellularLocation>
</comment>
<reference evidence="10" key="1">
    <citation type="submission" date="2024-07" db="EMBL/GenBank/DDBJ databases">
        <title>Complete genome sequence of Prevotella sp. YM-2024 GTC17253.</title>
        <authorList>
            <person name="Hayashi M."/>
            <person name="Muto Y."/>
            <person name="Tanaka K."/>
            <person name="Niwa H."/>
        </authorList>
    </citation>
    <scope>NUCLEOTIDE SEQUENCE</scope>
    <source>
        <strain evidence="10">GTC17253</strain>
    </source>
</reference>
<keyword evidence="6 7" id="KW-0998">Cell outer membrane</keyword>
<evidence type="ECO:0000256" key="3">
    <source>
        <dbReference type="ARBA" id="ARBA00022452"/>
    </source>
</evidence>
<dbReference type="InterPro" id="IPR039426">
    <property type="entry name" value="TonB-dep_rcpt-like"/>
</dbReference>
<evidence type="ECO:0000256" key="8">
    <source>
        <dbReference type="SAM" id="SignalP"/>
    </source>
</evidence>
<evidence type="ECO:0000256" key="1">
    <source>
        <dbReference type="ARBA" id="ARBA00004571"/>
    </source>
</evidence>
<keyword evidence="2 7" id="KW-0813">Transport</keyword>
<dbReference type="InterPro" id="IPR023997">
    <property type="entry name" value="TonB-dep_OMP_SusC/RagA_CS"/>
</dbReference>
<keyword evidence="3 7" id="KW-1134">Transmembrane beta strand</keyword>
<proteinExistence type="inferred from homology"/>
<sequence>MRKNEKAFWLSLRASLTVFMMFFAFTLMAQNVTVKGSVKDQNGEPVIGATVKVAGAKTGVITNMDGEYMISVPKNATLEINYIGYNSKTVAVDGKSQVNIVLNESSTELNEIVVTALGIKKDAKKVGYAISTVKSDELIKTQSPTLGTALYGKAAGVDIKTAPGGAAGAISINVRGLSSITGTNQPLVVLDGVPIRNGEANNSDYWTDQRVNSNGLADLNPEDIESISILKGAAATAQYGSEGANGVVMVTTKNGKGGKGVGVTFNASVTGNFVAYMPEYQTTYGPGAAPQSRISSGADAYGFYTRNGSGRNGLTKNEYKYVSGTSYWGPKYDGSDVLYYDGTVRKFNPISSNPYSDLFRTGVDQQYNVAVTNSSDKGNLRFSYTYLNSLPNQYNSTFDRHNFALNGTQNILSNLKVDYSVNYMIENVKNRPYRMYRLLCNFAGMFGAFDDINYIRNSAITPSGYMNRTWNDNQQYEADVNSGYEYGFSSKSGLVDEYLWNIYGKTQEERNNRLIAKVAPTWDIMPGLSLRASLATDYTTNKRENKNSSDKALGFGASGDYSLNQYRYTIIYGDAMLTYDKNLTNKLNLSAYLGWSGRRETLWDQTSATNGGLSVINWFNLNASSSKANTNVRELRMLKTAAFGGLTLSYDNWAYLEGTLRNEKISTLYKGNNSFWYPSVNASILVSELLKEQKPAWMDYTKVRASYGIVGLAPEIYKATIAYNQQQASGYIYAMQPNDLGNNEIKPERTYEWEFGVEGRFLQNRLGVDLAYYTKTVKDQILSTTTAWSSGANSILMNVGEFQNHGFEMALTGTPIRNKDWNLDLRFNIAFNRNKVNKLAEGVSRLEHKNWDNGAAYLYSEVGGSIGDIYAYAPKTDDKGNTIIDSDGYIALTDAPVKVGNVMPKYTGGFGFNLSYKNVYLDMSLDFRKGGSVLNLPYQYLMGRGSLVDSNKWRDAANGGQTYYLDNDNNVVPATSAPAGKVLYDDGVIFDGVTEDGKPNTKMASAQRWYNWSYNWGTGAPTYYSHSIFDNTYVKVREIVIGYKFPKAICDKIHATKLSVSAYARNPFYIYKRMPIFDAEATDATSWIEQSWIGGSSVTTRSFGVSLQVGF</sequence>
<dbReference type="Gene3D" id="2.60.40.1120">
    <property type="entry name" value="Carboxypeptidase-like, regulatory domain"/>
    <property type="match status" value="1"/>
</dbReference>
<dbReference type="Gene3D" id="2.40.170.20">
    <property type="entry name" value="TonB-dependent receptor, beta-barrel domain"/>
    <property type="match status" value="1"/>
</dbReference>
<dbReference type="SUPFAM" id="SSF49464">
    <property type="entry name" value="Carboxypeptidase regulatory domain-like"/>
    <property type="match status" value="1"/>
</dbReference>
<protein>
    <submittedName>
        <fullName evidence="10">SusC/RagA family TonB-linked outer membrane protein</fullName>
    </submittedName>
</protein>
<dbReference type="FunFam" id="2.60.40.1120:FF:000003">
    <property type="entry name" value="Outer membrane protein Omp121"/>
    <property type="match status" value="1"/>
</dbReference>
<dbReference type="SUPFAM" id="SSF56935">
    <property type="entry name" value="Porins"/>
    <property type="match status" value="1"/>
</dbReference>
<dbReference type="InterPro" id="IPR036942">
    <property type="entry name" value="Beta-barrel_TonB_sf"/>
</dbReference>
<dbReference type="InterPro" id="IPR008969">
    <property type="entry name" value="CarboxyPept-like_regulatory"/>
</dbReference>
<keyword evidence="4 7" id="KW-0812">Transmembrane</keyword>
<dbReference type="InterPro" id="IPR023996">
    <property type="entry name" value="TonB-dep_OMP_SusC/RagA"/>
</dbReference>
<evidence type="ECO:0000256" key="5">
    <source>
        <dbReference type="ARBA" id="ARBA00023136"/>
    </source>
</evidence>
<evidence type="ECO:0000259" key="9">
    <source>
        <dbReference type="Pfam" id="PF07715"/>
    </source>
</evidence>
<comment type="similarity">
    <text evidence="7">Belongs to the TonB-dependent receptor family.</text>
</comment>
<evidence type="ECO:0000256" key="2">
    <source>
        <dbReference type="ARBA" id="ARBA00022448"/>
    </source>
</evidence>
<dbReference type="Pfam" id="PF07715">
    <property type="entry name" value="Plug"/>
    <property type="match status" value="1"/>
</dbReference>
<evidence type="ECO:0000313" key="10">
    <source>
        <dbReference type="EMBL" id="BFO71681.1"/>
    </source>
</evidence>
<dbReference type="GO" id="GO:0009279">
    <property type="term" value="C:cell outer membrane"/>
    <property type="evidence" value="ECO:0007669"/>
    <property type="project" value="UniProtKB-SubCell"/>
</dbReference>
<keyword evidence="5 7" id="KW-0472">Membrane</keyword>
<evidence type="ECO:0000256" key="6">
    <source>
        <dbReference type="ARBA" id="ARBA00023237"/>
    </source>
</evidence>
<feature type="signal peptide" evidence="8">
    <location>
        <begin position="1"/>
        <end position="29"/>
    </location>
</feature>